<feature type="compositionally biased region" description="Basic and acidic residues" evidence="10">
    <location>
        <begin position="369"/>
        <end position="389"/>
    </location>
</feature>
<comment type="subcellular location">
    <subcellularLocation>
        <location evidence="1">Nucleus</location>
    </subcellularLocation>
</comment>
<keyword evidence="6" id="KW-0539">Nucleus</keyword>
<feature type="domain" description="Transcription factor CBF/NF-Y/archaeal histone" evidence="11">
    <location>
        <begin position="830"/>
        <end position="893"/>
    </location>
</feature>
<dbReference type="PANTHER" id="PTHR11439">
    <property type="entry name" value="GAG-POL-RELATED RETROTRANSPOSON"/>
    <property type="match status" value="1"/>
</dbReference>
<keyword evidence="3" id="KW-0805">Transcription regulation</keyword>
<evidence type="ECO:0000256" key="2">
    <source>
        <dbReference type="ARBA" id="ARBA00022750"/>
    </source>
</evidence>
<keyword evidence="2" id="KW-0064">Aspartyl protease</keyword>
<dbReference type="Pfam" id="PF13976">
    <property type="entry name" value="gag_pre-integrs"/>
    <property type="match status" value="1"/>
</dbReference>
<keyword evidence="4" id="KW-0238">DNA-binding</keyword>
<dbReference type="GO" id="GO:0005634">
    <property type="term" value="C:nucleus"/>
    <property type="evidence" value="ECO:0007669"/>
    <property type="project" value="UniProtKB-SubCell"/>
</dbReference>
<feature type="region of interest" description="Disordered" evidence="10">
    <location>
        <begin position="369"/>
        <end position="421"/>
    </location>
</feature>
<dbReference type="CDD" id="cd22908">
    <property type="entry name" value="HFD_NFYC-like"/>
    <property type="match status" value="1"/>
</dbReference>
<evidence type="ECO:0000256" key="9">
    <source>
        <dbReference type="ARBA" id="ARBA00059992"/>
    </source>
</evidence>
<feature type="domain" description="Retroviral polymerase SH3-like" evidence="15">
    <location>
        <begin position="328"/>
        <end position="371"/>
    </location>
</feature>
<accession>A0A6A2Y7E5</accession>
<keyword evidence="17" id="KW-1185">Reference proteome</keyword>
<evidence type="ECO:0000259" key="13">
    <source>
        <dbReference type="Pfam" id="PF13976"/>
    </source>
</evidence>
<dbReference type="FunFam" id="1.10.20.10:FF:000062">
    <property type="entry name" value="Nuclear transcription factor Y subunit C"/>
    <property type="match status" value="1"/>
</dbReference>
<dbReference type="CDD" id="cd09272">
    <property type="entry name" value="RNase_HI_RT_Ty1"/>
    <property type="match status" value="1"/>
</dbReference>
<organism evidence="16 17">
    <name type="scientific">Hibiscus syriacus</name>
    <name type="common">Rose of Sharon</name>
    <dbReference type="NCBI Taxonomy" id="106335"/>
    <lineage>
        <taxon>Eukaryota</taxon>
        <taxon>Viridiplantae</taxon>
        <taxon>Streptophyta</taxon>
        <taxon>Embryophyta</taxon>
        <taxon>Tracheophyta</taxon>
        <taxon>Spermatophyta</taxon>
        <taxon>Magnoliopsida</taxon>
        <taxon>eudicotyledons</taxon>
        <taxon>Gunneridae</taxon>
        <taxon>Pentapetalae</taxon>
        <taxon>rosids</taxon>
        <taxon>malvids</taxon>
        <taxon>Malvales</taxon>
        <taxon>Malvaceae</taxon>
        <taxon>Malvoideae</taxon>
        <taxon>Hibiscus</taxon>
    </lineage>
</organism>
<evidence type="ECO:0000256" key="1">
    <source>
        <dbReference type="ARBA" id="ARBA00004123"/>
    </source>
</evidence>
<comment type="similarity">
    <text evidence="8">Belongs to the NFYC/HAP5 subunit family.</text>
</comment>
<name>A0A6A2Y7E5_HIBSY</name>
<dbReference type="Pfam" id="PF22936">
    <property type="entry name" value="Pol_BBD"/>
    <property type="match status" value="1"/>
</dbReference>
<dbReference type="SUPFAM" id="SSF56672">
    <property type="entry name" value="DNA/RNA polymerases"/>
    <property type="match status" value="1"/>
</dbReference>
<dbReference type="GO" id="GO:0004190">
    <property type="term" value="F:aspartic-type endopeptidase activity"/>
    <property type="evidence" value="ECO:0007669"/>
    <property type="project" value="UniProtKB-KW"/>
</dbReference>
<dbReference type="InterPro" id="IPR054722">
    <property type="entry name" value="PolX-like_BBD"/>
</dbReference>
<dbReference type="Pfam" id="PF07727">
    <property type="entry name" value="RVT_2"/>
    <property type="match status" value="2"/>
</dbReference>
<dbReference type="InterPro" id="IPR003958">
    <property type="entry name" value="CBFA_NFYB_domain"/>
</dbReference>
<comment type="function">
    <text evidence="9">Stimulates the transcription of various genes by recognizing and binding to a CCAAT motif in promoters.</text>
</comment>
<evidence type="ECO:0000259" key="14">
    <source>
        <dbReference type="Pfam" id="PF22936"/>
    </source>
</evidence>
<gene>
    <name evidence="16" type="ORF">F3Y22_tig00111841pilonHSYRG00322</name>
</gene>
<dbReference type="Proteomes" id="UP000436088">
    <property type="component" value="Unassembled WGS sequence"/>
</dbReference>
<evidence type="ECO:0000256" key="4">
    <source>
        <dbReference type="ARBA" id="ARBA00023125"/>
    </source>
</evidence>
<dbReference type="AlphaFoldDB" id="A0A6A2Y7E5"/>
<comment type="subunit">
    <text evidence="7">Heterotrimeric transcription factor composed of three components, NF-YA, NF-YB and NF-YC. NF-YB and NF-YC must interact and dimerize for NF-YA association and DNA binding.</text>
</comment>
<evidence type="ECO:0000256" key="7">
    <source>
        <dbReference type="ARBA" id="ARBA00025911"/>
    </source>
</evidence>
<reference evidence="16" key="1">
    <citation type="submission" date="2019-09" db="EMBL/GenBank/DDBJ databases">
        <title>Draft genome information of white flower Hibiscus syriacus.</title>
        <authorList>
            <person name="Kim Y.-M."/>
        </authorList>
    </citation>
    <scope>NUCLEOTIDE SEQUENCE [LARGE SCALE GENOMIC DNA]</scope>
    <source>
        <strain evidence="16">YM2019G1</strain>
    </source>
</reference>
<keyword evidence="5" id="KW-0804">Transcription</keyword>
<evidence type="ECO:0000259" key="12">
    <source>
        <dbReference type="Pfam" id="PF07727"/>
    </source>
</evidence>
<protein>
    <recommendedName>
        <fullName evidence="18">Transcription factor CBF/NF-Y/archaeal histone domain-containing protein</fullName>
    </recommendedName>
</protein>
<dbReference type="InterPro" id="IPR025724">
    <property type="entry name" value="GAG-pre-integrase_dom"/>
</dbReference>
<dbReference type="InterPro" id="IPR009072">
    <property type="entry name" value="Histone-fold"/>
</dbReference>
<comment type="caution">
    <text evidence="16">The sequence shown here is derived from an EMBL/GenBank/DDBJ whole genome shotgun (WGS) entry which is preliminary data.</text>
</comment>
<dbReference type="InterPro" id="IPR043502">
    <property type="entry name" value="DNA/RNA_pol_sf"/>
</dbReference>
<feature type="domain" description="GAG-pre-integrase" evidence="13">
    <location>
        <begin position="278"/>
        <end position="314"/>
    </location>
</feature>
<evidence type="ECO:0000313" key="16">
    <source>
        <dbReference type="EMBL" id="KAE8672476.1"/>
    </source>
</evidence>
<dbReference type="GO" id="GO:0046982">
    <property type="term" value="F:protein heterodimerization activity"/>
    <property type="evidence" value="ECO:0007669"/>
    <property type="project" value="InterPro"/>
</dbReference>
<sequence length="919" mass="103365">MATKFDIEKFNGRNFSLWKLKMKAILRKDGCLAAISERPVDFTDDNKWIEMDGNAMTNFHLALADELTSLSCKIGDQEFAELLLQSLPDSYDQLIINLTNSNVTSLVFDDVAAAVLQEENRCKNKEDMQVNLQQAEALTTMRGDQQNVAKVAITNMKDCWSLNKNSNPQGNTANTSDDGDALCCEASTTVEGRKRFADIWIIDSGATYHMTLRREWFHHYEPVSGGSVYSCNDHALEIIGVGTIKLNMYDGTIKVVQDVRHVFRGALVVLKGEKIIANLYMLKGETLVEAEASVASCSSDSTMLWHQKLGHISINCNRAEDTNGDVDWKYKFLGYVDGVKGYRLWDSTAHKVVISRDVIFVEDKLQRKEDDDSAEKSETTQVHVEKEVEQGDPSEAESAHDEQEPESYEAPTTRQSDRVRRRPNWHSDYVIEGNVTYCLLTEDEQLDVKTTFLHGNLEEEIYMLQPEGFEEEEKNNLVCRLNKSLLNADPCAYLKRSGDNDFVILLLYMDDMVVAGPNKDHIEGLETQLAREFEIKDLGSTNKILGMQIHRDRMGSLMFVMICTRPYIAQAVGVVSRDMTNPGKEHWKTVKRILRYIKGTSNVALCYGGSNLLINGYVDSDYAGDLDKSKSTTGYVFKVVDGAVSWVSKLQSVVATSTTEAEYVAATQASKEAIWLKMLLEELGHNQEYVSLFCDSQSALHLARNPAFHSRTKHIRVQYHFIREKVEEGTVDMQKIHTKDNIADFTTKAINADKFTWCRSSCGLSETCDFALSDSRLPQQFQMFGKACEAPLKLLSPQLYRLANFKGWLAGTYSGILSGGISGKTGPHLLPLARIKKIMKKSGEAVKMISGESPIVFSKACELFIKELTQRSWMVTMQSKRRTLNKEDVASAVMATDLFDFLVNLVSESPLEMDTSKYS</sequence>
<dbReference type="InterPro" id="IPR057670">
    <property type="entry name" value="SH3_retrovirus"/>
</dbReference>
<dbReference type="Pfam" id="PF00808">
    <property type="entry name" value="CBFD_NFYB_HMF"/>
    <property type="match status" value="1"/>
</dbReference>
<evidence type="ECO:0000256" key="6">
    <source>
        <dbReference type="ARBA" id="ARBA00023242"/>
    </source>
</evidence>
<dbReference type="EMBL" id="VEPZ02001445">
    <property type="protein sequence ID" value="KAE8672476.1"/>
    <property type="molecule type" value="Genomic_DNA"/>
</dbReference>
<keyword evidence="2" id="KW-0378">Hydrolase</keyword>
<dbReference type="PANTHER" id="PTHR11439:SF467">
    <property type="entry name" value="INTEGRASE CATALYTIC DOMAIN-CONTAINING PROTEIN"/>
    <property type="match status" value="1"/>
</dbReference>
<dbReference type="GO" id="GO:0003677">
    <property type="term" value="F:DNA binding"/>
    <property type="evidence" value="ECO:0007669"/>
    <property type="project" value="UniProtKB-KW"/>
</dbReference>
<evidence type="ECO:0000259" key="11">
    <source>
        <dbReference type="Pfam" id="PF00808"/>
    </source>
</evidence>
<feature type="domain" description="Reverse transcriptase Ty1/copia-type" evidence="12">
    <location>
        <begin position="445"/>
        <end position="485"/>
    </location>
</feature>
<evidence type="ECO:0000313" key="17">
    <source>
        <dbReference type="Proteomes" id="UP000436088"/>
    </source>
</evidence>
<evidence type="ECO:0000256" key="8">
    <source>
        <dbReference type="ARBA" id="ARBA00038129"/>
    </source>
</evidence>
<dbReference type="Pfam" id="PF25597">
    <property type="entry name" value="SH3_retrovirus"/>
    <property type="match status" value="1"/>
</dbReference>
<evidence type="ECO:0000256" key="10">
    <source>
        <dbReference type="SAM" id="MobiDB-lite"/>
    </source>
</evidence>
<dbReference type="SUPFAM" id="SSF47113">
    <property type="entry name" value="Histone-fold"/>
    <property type="match status" value="1"/>
</dbReference>
<feature type="domain" description="Reverse transcriptase Ty1/copia-type" evidence="12">
    <location>
        <begin position="492"/>
        <end position="570"/>
    </location>
</feature>
<dbReference type="InterPro" id="IPR013103">
    <property type="entry name" value="RVT_2"/>
</dbReference>
<evidence type="ECO:0000256" key="3">
    <source>
        <dbReference type="ARBA" id="ARBA00023015"/>
    </source>
</evidence>
<dbReference type="Gene3D" id="1.10.20.10">
    <property type="entry name" value="Histone, subunit A"/>
    <property type="match status" value="1"/>
</dbReference>
<evidence type="ECO:0000256" key="5">
    <source>
        <dbReference type="ARBA" id="ARBA00023163"/>
    </source>
</evidence>
<proteinExistence type="inferred from homology"/>
<keyword evidence="2" id="KW-0645">Protease</keyword>
<evidence type="ECO:0000259" key="15">
    <source>
        <dbReference type="Pfam" id="PF25597"/>
    </source>
</evidence>
<feature type="domain" description="Retrovirus-related Pol polyprotein from transposon TNT 1-94-like beta-barrel" evidence="14">
    <location>
        <begin position="200"/>
        <end position="263"/>
    </location>
</feature>
<evidence type="ECO:0008006" key="18">
    <source>
        <dbReference type="Google" id="ProtNLM"/>
    </source>
</evidence>
<dbReference type="Pfam" id="PF14223">
    <property type="entry name" value="Retrotran_gag_2"/>
    <property type="match status" value="1"/>
</dbReference>